<dbReference type="Gene3D" id="3.40.720.10">
    <property type="entry name" value="Alkaline Phosphatase, subunit A"/>
    <property type="match status" value="1"/>
</dbReference>
<dbReference type="GO" id="GO:0004035">
    <property type="term" value="F:alkaline phosphatase activity"/>
    <property type="evidence" value="ECO:0000318"/>
    <property type="project" value="GO_Central"/>
</dbReference>
<feature type="binding site" evidence="15">
    <location>
        <position position="374"/>
    </location>
    <ligand>
        <name>Zn(2+)</name>
        <dbReference type="ChEBI" id="CHEBI:29105"/>
        <label>2</label>
    </ligand>
</feature>
<dbReference type="GeneID" id="589365"/>
<dbReference type="SMART" id="SM00098">
    <property type="entry name" value="alkPPc"/>
    <property type="match status" value="1"/>
</dbReference>
<dbReference type="Proteomes" id="UP000007110">
    <property type="component" value="Unassembled WGS sequence"/>
</dbReference>
<evidence type="ECO:0000256" key="14">
    <source>
        <dbReference type="PIRSR" id="PIRSR601952-1"/>
    </source>
</evidence>
<dbReference type="SUPFAM" id="SSF53649">
    <property type="entry name" value="Alkaline phosphatase-like"/>
    <property type="match status" value="1"/>
</dbReference>
<keyword evidence="12" id="KW-0325">Glycoprotein</keyword>
<dbReference type="InterPro" id="IPR001952">
    <property type="entry name" value="Alkaline_phosphatase"/>
</dbReference>
<evidence type="ECO:0000256" key="9">
    <source>
        <dbReference type="ARBA" id="ARBA00022833"/>
    </source>
</evidence>
<dbReference type="PANTHER" id="PTHR11596">
    <property type="entry name" value="ALKALINE PHOSPHATASE"/>
    <property type="match status" value="1"/>
</dbReference>
<feature type="chain" id="PRO_5029843185" description="Alkaline phosphatase" evidence="18">
    <location>
        <begin position="21"/>
        <end position="538"/>
    </location>
</feature>
<feature type="signal peptide" evidence="18">
    <location>
        <begin position="1"/>
        <end position="20"/>
    </location>
</feature>
<keyword evidence="8 17" id="KW-0378">Hydrolase</keyword>
<keyword evidence="11" id="KW-0472">Membrane</keyword>
<comment type="cofactor">
    <cofactor evidence="15">
        <name>Zn(2+)</name>
        <dbReference type="ChEBI" id="CHEBI:29105"/>
    </cofactor>
    <text evidence="15">Binds 2 Zn(2+) ions.</text>
</comment>
<keyword evidence="18" id="KW-0732">Signal</keyword>
<dbReference type="OMA" id="GENQAHC"/>
<keyword evidence="9 15" id="KW-0862">Zinc</keyword>
<keyword evidence="6" id="KW-0336">GPI-anchor</keyword>
<evidence type="ECO:0000256" key="5">
    <source>
        <dbReference type="ARBA" id="ARBA00022553"/>
    </source>
</evidence>
<evidence type="ECO:0000256" key="17">
    <source>
        <dbReference type="RuleBase" id="RU003947"/>
    </source>
</evidence>
<dbReference type="InterPro" id="IPR018299">
    <property type="entry name" value="Alkaline_phosphatase_AS"/>
</dbReference>
<evidence type="ECO:0000256" key="13">
    <source>
        <dbReference type="ARBA" id="ARBA00023288"/>
    </source>
</evidence>
<dbReference type="Pfam" id="PF00245">
    <property type="entry name" value="Alk_phosphatase"/>
    <property type="match status" value="1"/>
</dbReference>
<feature type="binding site" evidence="15">
    <location>
        <position position="332"/>
    </location>
    <ligand>
        <name>Zn(2+)</name>
        <dbReference type="ChEBI" id="CHEBI:29105"/>
        <label>2</label>
    </ligand>
</feature>
<keyword evidence="10 15" id="KW-0460">Magnesium</keyword>
<proteinExistence type="inferred from homology"/>
<evidence type="ECO:0000256" key="16">
    <source>
        <dbReference type="RuleBase" id="RU003946"/>
    </source>
</evidence>
<organism evidence="19 20">
    <name type="scientific">Strongylocentrotus purpuratus</name>
    <name type="common">Purple sea urchin</name>
    <dbReference type="NCBI Taxonomy" id="7668"/>
    <lineage>
        <taxon>Eukaryota</taxon>
        <taxon>Metazoa</taxon>
        <taxon>Echinodermata</taxon>
        <taxon>Eleutherozoa</taxon>
        <taxon>Echinozoa</taxon>
        <taxon>Echinoidea</taxon>
        <taxon>Euechinoidea</taxon>
        <taxon>Echinacea</taxon>
        <taxon>Camarodonta</taxon>
        <taxon>Echinidea</taxon>
        <taxon>Strongylocentrotidae</taxon>
        <taxon>Strongylocentrotus</taxon>
    </lineage>
</organism>
<comment type="subcellular location">
    <subcellularLocation>
        <location evidence="1">Cell membrane</location>
        <topology evidence="1">Lipid-anchor</topology>
        <topology evidence="1">GPI-anchor</topology>
    </subcellularLocation>
</comment>
<comment type="similarity">
    <text evidence="2 16">Belongs to the alkaline phosphatase family.</text>
</comment>
<evidence type="ECO:0000256" key="11">
    <source>
        <dbReference type="ARBA" id="ARBA00023136"/>
    </source>
</evidence>
<feature type="binding site" evidence="15">
    <location>
        <position position="455"/>
    </location>
    <ligand>
        <name>Zn(2+)</name>
        <dbReference type="ChEBI" id="CHEBI:29105"/>
        <label>2</label>
    </ligand>
</feature>
<dbReference type="GO" id="GO:0098552">
    <property type="term" value="C:side of membrane"/>
    <property type="evidence" value="ECO:0007669"/>
    <property type="project" value="UniProtKB-KW"/>
</dbReference>
<accession>A0A7M7NZ72</accession>
<sequence>MTPYLLLPLFLSALLSLATSQDAAFWNNQAQRTLEEALNLRQNQGIAKNVIFFLGDGMDITTTTAARILRGQMDGETGEEGSLAWDDFPHVALSKTYNTDQQVADSAGTATAFLCGVKAKAGTLGIDDGAERGSCASVAGTEVDSVLVEANRAGKATGLISTARVTHATPAAAYAHSAERDWENNDRVPDEEADEGCIDIARQLVEENNFINLILGGGRVNFLPNTTLDPEYGDENTTGYRTDGLNLIEQWLSVKGSSAQYVWNKTALDRVDLSSTEYLLGLFEPSHMKYEVDRLNDTAGEPSIAEMTELAINMLSSDEDGFFLMVESGRIDHGHHMGVAHKALTDTIAFHEAVAKAIEMTDSDDTLILVTADHGHAFAIGGYASRGNPIFGYDDRNNGSDDKPYLTLSYANGPGGIALADSYINTGARPNHYTSDYDSEGFVQDATVPAISETHGGADVAIYAHGPWSHLFHGTHEQNYIPHVVRYAACYSDSEDNACTRATEEPPMCTGSAHPTVLARCASVILPLISLIFLWISM</sequence>
<dbReference type="KEGG" id="spu:589365"/>
<dbReference type="OrthoDB" id="5818554at2759"/>
<evidence type="ECO:0000256" key="8">
    <source>
        <dbReference type="ARBA" id="ARBA00022801"/>
    </source>
</evidence>
<dbReference type="GO" id="GO:0046872">
    <property type="term" value="F:metal ion binding"/>
    <property type="evidence" value="ECO:0007669"/>
    <property type="project" value="UniProtKB-KW"/>
</dbReference>
<name>A0A7M7NZ72_STRPU</name>
<comment type="catalytic activity">
    <reaction evidence="17">
        <text>a phosphate monoester + H2O = an alcohol + phosphate</text>
        <dbReference type="Rhea" id="RHEA:15017"/>
        <dbReference type="ChEBI" id="CHEBI:15377"/>
        <dbReference type="ChEBI" id="CHEBI:30879"/>
        <dbReference type="ChEBI" id="CHEBI:43474"/>
        <dbReference type="ChEBI" id="CHEBI:67140"/>
        <dbReference type="EC" id="3.1.3.1"/>
    </reaction>
</comment>
<dbReference type="PRINTS" id="PR00113">
    <property type="entry name" value="ALKPHPHTASE"/>
</dbReference>
<dbReference type="EnsemblMetazoa" id="XM_030986901">
    <property type="protein sequence ID" value="XP_030842761"/>
    <property type="gene ID" value="LOC589365"/>
</dbReference>
<keyword evidence="5" id="KW-0597">Phosphoprotein</keyword>
<evidence type="ECO:0000313" key="19">
    <source>
        <dbReference type="EnsemblMetazoa" id="XP_030842761"/>
    </source>
</evidence>
<keyword evidence="13" id="KW-0449">Lipoprotein</keyword>
<feature type="binding site" evidence="15">
    <location>
        <position position="327"/>
    </location>
    <ligand>
        <name>Mg(2+)</name>
        <dbReference type="ChEBI" id="CHEBI:18420"/>
    </ligand>
</feature>
<feature type="binding site" evidence="15">
    <location>
        <position position="336"/>
    </location>
    <ligand>
        <name>Zn(2+)</name>
        <dbReference type="ChEBI" id="CHEBI:29105"/>
        <label>2</label>
    </ligand>
</feature>
<feature type="active site" description="Phosphoserine intermediate" evidence="14">
    <location>
        <position position="106"/>
    </location>
</feature>
<dbReference type="CDD" id="cd16012">
    <property type="entry name" value="ALP"/>
    <property type="match status" value="1"/>
</dbReference>
<evidence type="ECO:0000256" key="2">
    <source>
        <dbReference type="ARBA" id="ARBA00005984"/>
    </source>
</evidence>
<dbReference type="InParanoid" id="A0A7M7NZ72"/>
<comment type="cofactor">
    <cofactor evidence="15">
        <name>Mg(2+)</name>
        <dbReference type="ChEBI" id="CHEBI:18420"/>
    </cofactor>
    <text evidence="15">Binds 1 Mg(2+) ion.</text>
</comment>
<feature type="binding site" evidence="15">
    <location>
        <position position="56"/>
    </location>
    <ligand>
        <name>Mg(2+)</name>
        <dbReference type="ChEBI" id="CHEBI:18420"/>
    </ligand>
</feature>
<evidence type="ECO:0000256" key="6">
    <source>
        <dbReference type="ARBA" id="ARBA00022622"/>
    </source>
</evidence>
<evidence type="ECO:0000256" key="10">
    <source>
        <dbReference type="ARBA" id="ARBA00022842"/>
    </source>
</evidence>
<dbReference type="AlphaFoldDB" id="A0A7M7NZ72"/>
<evidence type="ECO:0000313" key="20">
    <source>
        <dbReference type="Proteomes" id="UP000007110"/>
    </source>
</evidence>
<dbReference type="FunFam" id="3.40.720.10:FF:000008">
    <property type="entry name" value="Alkaline phosphatase"/>
    <property type="match status" value="1"/>
</dbReference>
<evidence type="ECO:0000256" key="15">
    <source>
        <dbReference type="PIRSR" id="PIRSR601952-2"/>
    </source>
</evidence>
<feature type="binding site" evidence="15">
    <location>
        <position position="56"/>
    </location>
    <ligand>
        <name>Zn(2+)</name>
        <dbReference type="ChEBI" id="CHEBI:29105"/>
        <label>2</label>
    </ligand>
</feature>
<evidence type="ECO:0000256" key="7">
    <source>
        <dbReference type="ARBA" id="ARBA00022723"/>
    </source>
</evidence>
<reference evidence="20" key="1">
    <citation type="submission" date="2015-02" db="EMBL/GenBank/DDBJ databases">
        <title>Genome sequencing for Strongylocentrotus purpuratus.</title>
        <authorList>
            <person name="Murali S."/>
            <person name="Liu Y."/>
            <person name="Vee V."/>
            <person name="English A."/>
            <person name="Wang M."/>
            <person name="Skinner E."/>
            <person name="Han Y."/>
            <person name="Muzny D.M."/>
            <person name="Worley K.C."/>
            <person name="Gibbs R.A."/>
        </authorList>
    </citation>
    <scope>NUCLEOTIDE SEQUENCE</scope>
</reference>
<feature type="binding site" evidence="15">
    <location>
        <position position="169"/>
    </location>
    <ligand>
        <name>Mg(2+)</name>
        <dbReference type="ChEBI" id="CHEBI:18420"/>
    </ligand>
</feature>
<feature type="binding site" evidence="15">
    <location>
        <position position="373"/>
    </location>
    <ligand>
        <name>Zn(2+)</name>
        <dbReference type="ChEBI" id="CHEBI:29105"/>
        <label>2</label>
    </ligand>
</feature>
<dbReference type="InterPro" id="IPR017850">
    <property type="entry name" value="Alkaline_phosphatase_core_sf"/>
</dbReference>
<dbReference type="PROSITE" id="PS00123">
    <property type="entry name" value="ALKALINE_PHOSPHATASE"/>
    <property type="match status" value="1"/>
</dbReference>
<evidence type="ECO:0000256" key="18">
    <source>
        <dbReference type="SAM" id="SignalP"/>
    </source>
</evidence>
<dbReference type="PANTHER" id="PTHR11596:SF5">
    <property type="entry name" value="ALKALINE PHOSPHATASE"/>
    <property type="match status" value="1"/>
</dbReference>
<keyword evidence="4" id="KW-1003">Cell membrane</keyword>
<dbReference type="RefSeq" id="XP_030842761.1">
    <property type="nucleotide sequence ID" value="XM_030986901.1"/>
</dbReference>
<dbReference type="EC" id="3.1.3.1" evidence="3 17"/>
<evidence type="ECO:0000256" key="3">
    <source>
        <dbReference type="ARBA" id="ARBA00012647"/>
    </source>
</evidence>
<evidence type="ECO:0000256" key="12">
    <source>
        <dbReference type="ARBA" id="ARBA00023180"/>
    </source>
</evidence>
<dbReference type="GO" id="GO:0005886">
    <property type="term" value="C:plasma membrane"/>
    <property type="evidence" value="ECO:0000318"/>
    <property type="project" value="GO_Central"/>
</dbReference>
<keyword evidence="7 15" id="KW-0479">Metal-binding</keyword>
<reference evidence="19" key="2">
    <citation type="submission" date="2021-01" db="UniProtKB">
        <authorList>
            <consortium name="EnsemblMetazoa"/>
        </authorList>
    </citation>
    <scope>IDENTIFICATION</scope>
</reference>
<evidence type="ECO:0000256" key="1">
    <source>
        <dbReference type="ARBA" id="ARBA00004609"/>
    </source>
</evidence>
<evidence type="ECO:0000256" key="4">
    <source>
        <dbReference type="ARBA" id="ARBA00022475"/>
    </source>
</evidence>
<feature type="binding site" evidence="15">
    <location>
        <position position="167"/>
    </location>
    <ligand>
        <name>Mg(2+)</name>
        <dbReference type="ChEBI" id="CHEBI:18420"/>
    </ligand>
</feature>
<protein>
    <recommendedName>
        <fullName evidence="3 17">Alkaline phosphatase</fullName>
        <ecNumber evidence="3 17">3.1.3.1</ecNumber>
    </recommendedName>
</protein>
<keyword evidence="20" id="KW-1185">Reference proteome</keyword>